<dbReference type="Proteomes" id="UP000053144">
    <property type="component" value="Chromosome 5"/>
</dbReference>
<evidence type="ECO:0000313" key="2">
    <source>
        <dbReference type="EMBL" id="KOM43140.1"/>
    </source>
</evidence>
<reference evidence="3" key="1">
    <citation type="journal article" date="2015" name="Proc. Natl. Acad. Sci. U.S.A.">
        <title>Genome sequencing of adzuki bean (Vigna angularis) provides insight into high starch and low fat accumulation and domestication.</title>
        <authorList>
            <person name="Yang K."/>
            <person name="Tian Z."/>
            <person name="Chen C."/>
            <person name="Luo L."/>
            <person name="Zhao B."/>
            <person name="Wang Z."/>
            <person name="Yu L."/>
            <person name="Li Y."/>
            <person name="Sun Y."/>
            <person name="Li W."/>
            <person name="Chen Y."/>
            <person name="Li Y."/>
            <person name="Zhang Y."/>
            <person name="Ai D."/>
            <person name="Zhao J."/>
            <person name="Shang C."/>
            <person name="Ma Y."/>
            <person name="Wu B."/>
            <person name="Wang M."/>
            <person name="Gao L."/>
            <person name="Sun D."/>
            <person name="Zhang P."/>
            <person name="Guo F."/>
            <person name="Wang W."/>
            <person name="Li Y."/>
            <person name="Wang J."/>
            <person name="Varshney R.K."/>
            <person name="Wang J."/>
            <person name="Ling H.Q."/>
            <person name="Wan P."/>
        </authorList>
    </citation>
    <scope>NUCLEOTIDE SEQUENCE</scope>
    <source>
        <strain evidence="3">cv. Jingnong 6</strain>
    </source>
</reference>
<accession>A0A0L9UJT2</accession>
<dbReference type="Gramene" id="KOM43140">
    <property type="protein sequence ID" value="KOM43140"/>
    <property type="gene ID" value="LR48_Vigan05g074400"/>
</dbReference>
<dbReference type="EMBL" id="CM003375">
    <property type="protein sequence ID" value="KOM43140.1"/>
    <property type="molecule type" value="Genomic_DNA"/>
</dbReference>
<evidence type="ECO:0000256" key="1">
    <source>
        <dbReference type="SAM" id="MobiDB-lite"/>
    </source>
</evidence>
<name>A0A0L9UJT2_PHAAN</name>
<sequence length="72" mass="7837">MASEQNSKSAKEEKPQVPLSASLPLSGTQEHPLVPLRGESAAEGRIDYVLSAKQTLTFPPYGGRSWMLRLPT</sequence>
<organism evidence="2 3">
    <name type="scientific">Phaseolus angularis</name>
    <name type="common">Azuki bean</name>
    <name type="synonym">Vigna angularis</name>
    <dbReference type="NCBI Taxonomy" id="3914"/>
    <lineage>
        <taxon>Eukaryota</taxon>
        <taxon>Viridiplantae</taxon>
        <taxon>Streptophyta</taxon>
        <taxon>Embryophyta</taxon>
        <taxon>Tracheophyta</taxon>
        <taxon>Spermatophyta</taxon>
        <taxon>Magnoliopsida</taxon>
        <taxon>eudicotyledons</taxon>
        <taxon>Gunneridae</taxon>
        <taxon>Pentapetalae</taxon>
        <taxon>rosids</taxon>
        <taxon>fabids</taxon>
        <taxon>Fabales</taxon>
        <taxon>Fabaceae</taxon>
        <taxon>Papilionoideae</taxon>
        <taxon>50 kb inversion clade</taxon>
        <taxon>NPAAA clade</taxon>
        <taxon>indigoferoid/millettioid clade</taxon>
        <taxon>Phaseoleae</taxon>
        <taxon>Vigna</taxon>
    </lineage>
</organism>
<evidence type="ECO:0000313" key="3">
    <source>
        <dbReference type="Proteomes" id="UP000053144"/>
    </source>
</evidence>
<gene>
    <name evidence="2" type="ORF">LR48_Vigan05g074400</name>
</gene>
<dbReference type="AlphaFoldDB" id="A0A0L9UJT2"/>
<protein>
    <submittedName>
        <fullName evidence="2">Uncharacterized protein</fullName>
    </submittedName>
</protein>
<feature type="region of interest" description="Disordered" evidence="1">
    <location>
        <begin position="1"/>
        <end position="38"/>
    </location>
</feature>
<proteinExistence type="predicted"/>